<sequence length="46" mass="5358">MQFNVRAQKIPFSGSFPYHDIVLSVHRSVGDSNECYFLWKDVIKPT</sequence>
<gene>
    <name evidence="1" type="ORF">SLEP1_g7171</name>
</gene>
<organism evidence="1 2">
    <name type="scientific">Rubroshorea leprosula</name>
    <dbReference type="NCBI Taxonomy" id="152421"/>
    <lineage>
        <taxon>Eukaryota</taxon>
        <taxon>Viridiplantae</taxon>
        <taxon>Streptophyta</taxon>
        <taxon>Embryophyta</taxon>
        <taxon>Tracheophyta</taxon>
        <taxon>Spermatophyta</taxon>
        <taxon>Magnoliopsida</taxon>
        <taxon>eudicotyledons</taxon>
        <taxon>Gunneridae</taxon>
        <taxon>Pentapetalae</taxon>
        <taxon>rosids</taxon>
        <taxon>malvids</taxon>
        <taxon>Malvales</taxon>
        <taxon>Dipterocarpaceae</taxon>
        <taxon>Rubroshorea</taxon>
    </lineage>
</organism>
<dbReference type="EMBL" id="BPVZ01000007">
    <property type="protein sequence ID" value="GKU93591.1"/>
    <property type="molecule type" value="Genomic_DNA"/>
</dbReference>
<protein>
    <submittedName>
        <fullName evidence="1">Uncharacterized protein</fullName>
    </submittedName>
</protein>
<name>A0AAV5I7F5_9ROSI</name>
<accession>A0AAV5I7F5</accession>
<keyword evidence="2" id="KW-1185">Reference proteome</keyword>
<proteinExistence type="predicted"/>
<evidence type="ECO:0000313" key="2">
    <source>
        <dbReference type="Proteomes" id="UP001054252"/>
    </source>
</evidence>
<comment type="caution">
    <text evidence="1">The sequence shown here is derived from an EMBL/GenBank/DDBJ whole genome shotgun (WGS) entry which is preliminary data.</text>
</comment>
<reference evidence="1 2" key="1">
    <citation type="journal article" date="2021" name="Commun. Biol.">
        <title>The genome of Shorea leprosula (Dipterocarpaceae) highlights the ecological relevance of drought in aseasonal tropical rainforests.</title>
        <authorList>
            <person name="Ng K.K.S."/>
            <person name="Kobayashi M.J."/>
            <person name="Fawcett J.A."/>
            <person name="Hatakeyama M."/>
            <person name="Paape T."/>
            <person name="Ng C.H."/>
            <person name="Ang C.C."/>
            <person name="Tnah L.H."/>
            <person name="Lee C.T."/>
            <person name="Nishiyama T."/>
            <person name="Sese J."/>
            <person name="O'Brien M.J."/>
            <person name="Copetti D."/>
            <person name="Mohd Noor M.I."/>
            <person name="Ong R.C."/>
            <person name="Putra M."/>
            <person name="Sireger I.Z."/>
            <person name="Indrioko S."/>
            <person name="Kosugi Y."/>
            <person name="Izuno A."/>
            <person name="Isagi Y."/>
            <person name="Lee S.L."/>
            <person name="Shimizu K.K."/>
        </authorList>
    </citation>
    <scope>NUCLEOTIDE SEQUENCE [LARGE SCALE GENOMIC DNA]</scope>
    <source>
        <strain evidence="1">214</strain>
    </source>
</reference>
<dbReference type="AlphaFoldDB" id="A0AAV5I7F5"/>
<dbReference type="Proteomes" id="UP001054252">
    <property type="component" value="Unassembled WGS sequence"/>
</dbReference>
<evidence type="ECO:0000313" key="1">
    <source>
        <dbReference type="EMBL" id="GKU93591.1"/>
    </source>
</evidence>